<feature type="compositionally biased region" description="Acidic residues" evidence="1">
    <location>
        <begin position="414"/>
        <end position="427"/>
    </location>
</feature>
<evidence type="ECO:0000313" key="3">
    <source>
        <dbReference type="Proteomes" id="UP000799750"/>
    </source>
</evidence>
<protein>
    <submittedName>
        <fullName evidence="2">Uncharacterized protein</fullName>
    </submittedName>
</protein>
<feature type="compositionally biased region" description="Basic and acidic residues" evidence="1">
    <location>
        <begin position="147"/>
        <end position="156"/>
    </location>
</feature>
<gene>
    <name evidence="2" type="ORF">BU16DRAFT_559105</name>
</gene>
<evidence type="ECO:0000256" key="1">
    <source>
        <dbReference type="SAM" id="MobiDB-lite"/>
    </source>
</evidence>
<dbReference type="AlphaFoldDB" id="A0A6A6QZB8"/>
<accession>A0A6A6QZB8</accession>
<keyword evidence="3" id="KW-1185">Reference proteome</keyword>
<reference evidence="2" key="1">
    <citation type="journal article" date="2020" name="Stud. Mycol.">
        <title>101 Dothideomycetes genomes: a test case for predicting lifestyles and emergence of pathogens.</title>
        <authorList>
            <person name="Haridas S."/>
            <person name="Albert R."/>
            <person name="Binder M."/>
            <person name="Bloem J."/>
            <person name="Labutti K."/>
            <person name="Salamov A."/>
            <person name="Andreopoulos B."/>
            <person name="Baker S."/>
            <person name="Barry K."/>
            <person name="Bills G."/>
            <person name="Bluhm B."/>
            <person name="Cannon C."/>
            <person name="Castanera R."/>
            <person name="Culley D."/>
            <person name="Daum C."/>
            <person name="Ezra D."/>
            <person name="Gonzalez J."/>
            <person name="Henrissat B."/>
            <person name="Kuo A."/>
            <person name="Liang C."/>
            <person name="Lipzen A."/>
            <person name="Lutzoni F."/>
            <person name="Magnuson J."/>
            <person name="Mondo S."/>
            <person name="Nolan M."/>
            <person name="Ohm R."/>
            <person name="Pangilinan J."/>
            <person name="Park H.-J."/>
            <person name="Ramirez L."/>
            <person name="Alfaro M."/>
            <person name="Sun H."/>
            <person name="Tritt A."/>
            <person name="Yoshinaga Y."/>
            <person name="Zwiers L.-H."/>
            <person name="Turgeon B."/>
            <person name="Goodwin S."/>
            <person name="Spatafora J."/>
            <person name="Crous P."/>
            <person name="Grigoriev I."/>
        </authorList>
    </citation>
    <scope>NUCLEOTIDE SEQUENCE</scope>
    <source>
        <strain evidence="2">CBS 269.34</strain>
    </source>
</reference>
<evidence type="ECO:0000313" key="2">
    <source>
        <dbReference type="EMBL" id="KAF2497354.1"/>
    </source>
</evidence>
<dbReference type="Proteomes" id="UP000799750">
    <property type="component" value="Unassembled WGS sequence"/>
</dbReference>
<sequence>MPIWNVLLPGGRDHFHAVKQDSEANIQVVEENFRQAAFERRLVETEEDGKEPPDPKEFAADKRLKEYQRIYLKGEIESLKPGRLVILMDNHVSALLEARFFMADPLYRHGVDADVRVEGPRIFVTCYDLAVDDVVTSDLKDGPLATPREEKPRSPERGYPPRPKDPEDPEVPEEPTIPSEETEAGPSNQQPASALISSISGPLVNAWTALTSIAGPNSDKNPDGTDAHMEDLLSPLEEVVIHPPPPKPRTEYADCPACSYLKPKPRCRGCYRDPQCRETDEDACSQTHDVKYHTRCALAMWTIVSTDHPDPGDVRLSIVVSPRLTNDPEFMFKKARNIRANGFLYSAITCHVAHQCAHTVFGAQKPIHIDAAEAKTRKDAYEKLRGSLKFGLSEAGGVRIEDDKGIKKGTTADDTSEEEEDMTDPDWDGYIKDQSLLGTDDEDLPRYENGELRFRKRCRECVRRNMLCWPDHPVDSDTWL</sequence>
<feature type="region of interest" description="Disordered" evidence="1">
    <location>
        <begin position="138"/>
        <end position="193"/>
    </location>
</feature>
<proteinExistence type="predicted"/>
<dbReference type="EMBL" id="MU004186">
    <property type="protein sequence ID" value="KAF2497354.1"/>
    <property type="molecule type" value="Genomic_DNA"/>
</dbReference>
<organism evidence="2 3">
    <name type="scientific">Lophium mytilinum</name>
    <dbReference type="NCBI Taxonomy" id="390894"/>
    <lineage>
        <taxon>Eukaryota</taxon>
        <taxon>Fungi</taxon>
        <taxon>Dikarya</taxon>
        <taxon>Ascomycota</taxon>
        <taxon>Pezizomycotina</taxon>
        <taxon>Dothideomycetes</taxon>
        <taxon>Pleosporomycetidae</taxon>
        <taxon>Mytilinidiales</taxon>
        <taxon>Mytilinidiaceae</taxon>
        <taxon>Lophium</taxon>
    </lineage>
</organism>
<name>A0A6A6QZB8_9PEZI</name>
<feature type="region of interest" description="Disordered" evidence="1">
    <location>
        <begin position="403"/>
        <end position="428"/>
    </location>
</feature>